<evidence type="ECO:0000256" key="2">
    <source>
        <dbReference type="ARBA" id="ARBA00011881"/>
    </source>
</evidence>
<evidence type="ECO:0000256" key="5">
    <source>
        <dbReference type="ARBA" id="ARBA00023027"/>
    </source>
</evidence>
<dbReference type="InterPro" id="IPR015955">
    <property type="entry name" value="Lactate_DH/Glyco_Ohase_4_C"/>
</dbReference>
<keyword evidence="3 9" id="KW-0479">Metal-binding</keyword>
<dbReference type="Pfam" id="PF11975">
    <property type="entry name" value="Glyco_hydro_4C"/>
    <property type="match status" value="1"/>
</dbReference>
<dbReference type="InterPro" id="IPR022616">
    <property type="entry name" value="Glyco_hydro_4_C"/>
</dbReference>
<feature type="domain" description="Glycosyl hydrolase family 4 C-terminal" evidence="12">
    <location>
        <begin position="195"/>
        <end position="410"/>
    </location>
</feature>
<keyword evidence="9" id="KW-0408">Iron</keyword>
<evidence type="ECO:0000256" key="7">
    <source>
        <dbReference type="ARBA" id="ARBA00023295"/>
    </source>
</evidence>
<feature type="binding site" evidence="9">
    <location>
        <position position="170"/>
    </location>
    <ligand>
        <name>Mn(2+)</name>
        <dbReference type="ChEBI" id="CHEBI:29035"/>
    </ligand>
</feature>
<dbReference type="InterPro" id="IPR019802">
    <property type="entry name" value="GlycHydrolase_4_CS"/>
</dbReference>
<keyword evidence="4 11" id="KW-0378">Hydrolase</keyword>
<evidence type="ECO:0000256" key="6">
    <source>
        <dbReference type="ARBA" id="ARBA00023211"/>
    </source>
</evidence>
<reference evidence="13 14" key="1">
    <citation type="submission" date="2017-02" db="EMBL/GenBank/DDBJ databases">
        <authorList>
            <person name="Peterson S.W."/>
        </authorList>
    </citation>
    <scope>NUCLEOTIDE SEQUENCE [LARGE SCALE GENOMIC DNA]</scope>
    <source>
        <strain evidence="13 14">M1</strain>
    </source>
</reference>
<evidence type="ECO:0000256" key="10">
    <source>
        <dbReference type="PIRSR" id="PIRSR601088-4"/>
    </source>
</evidence>
<evidence type="ECO:0000313" key="13">
    <source>
        <dbReference type="EMBL" id="SKC37419.1"/>
    </source>
</evidence>
<evidence type="ECO:0000256" key="8">
    <source>
        <dbReference type="PIRSR" id="PIRSR601088-2"/>
    </source>
</evidence>
<evidence type="ECO:0000313" key="14">
    <source>
        <dbReference type="Proteomes" id="UP000190285"/>
    </source>
</evidence>
<dbReference type="PANTHER" id="PTHR32092">
    <property type="entry name" value="6-PHOSPHO-BETA-GLUCOSIDASE-RELATED"/>
    <property type="match status" value="1"/>
</dbReference>
<dbReference type="OrthoDB" id="9808275at2"/>
<dbReference type="Gene3D" id="3.40.50.720">
    <property type="entry name" value="NAD(P)-binding Rossmann-like Domain"/>
    <property type="match status" value="1"/>
</dbReference>
<dbReference type="PRINTS" id="PR00732">
    <property type="entry name" value="GLHYDRLASE4"/>
</dbReference>
<keyword evidence="6 9" id="KW-0464">Manganese</keyword>
<dbReference type="PROSITE" id="PS01324">
    <property type="entry name" value="GLYCOSYL_HYDROL_F4"/>
    <property type="match status" value="1"/>
</dbReference>
<keyword evidence="9" id="KW-0170">Cobalt</keyword>
<evidence type="ECO:0000256" key="9">
    <source>
        <dbReference type="PIRSR" id="PIRSR601088-3"/>
    </source>
</evidence>
<dbReference type="STRING" id="36842.SAMN02194393_00276"/>
<keyword evidence="14" id="KW-1185">Reference proteome</keyword>
<dbReference type="EMBL" id="FUZT01000001">
    <property type="protein sequence ID" value="SKC37419.1"/>
    <property type="molecule type" value="Genomic_DNA"/>
</dbReference>
<dbReference type="GO" id="GO:0016616">
    <property type="term" value="F:oxidoreductase activity, acting on the CH-OH group of donors, NAD or NADP as acceptor"/>
    <property type="evidence" value="ECO:0007669"/>
    <property type="project" value="InterPro"/>
</dbReference>
<proteinExistence type="inferred from homology"/>
<evidence type="ECO:0000256" key="4">
    <source>
        <dbReference type="ARBA" id="ARBA00022801"/>
    </source>
</evidence>
<dbReference type="SUPFAM" id="SSF56327">
    <property type="entry name" value="LDH C-terminal domain-like"/>
    <property type="match status" value="1"/>
</dbReference>
<feature type="site" description="Increases basicity of active site Tyr" evidence="10">
    <location>
        <position position="111"/>
    </location>
</feature>
<evidence type="ECO:0000256" key="11">
    <source>
        <dbReference type="RuleBase" id="RU361152"/>
    </source>
</evidence>
<organism evidence="13 14">
    <name type="scientific">Maledivibacter halophilus</name>
    <dbReference type="NCBI Taxonomy" id="36842"/>
    <lineage>
        <taxon>Bacteria</taxon>
        <taxon>Bacillati</taxon>
        <taxon>Bacillota</taxon>
        <taxon>Clostridia</taxon>
        <taxon>Peptostreptococcales</taxon>
        <taxon>Caminicellaceae</taxon>
        <taxon>Maledivibacter</taxon>
    </lineage>
</organism>
<dbReference type="InterPro" id="IPR036291">
    <property type="entry name" value="NAD(P)-bd_dom_sf"/>
</dbReference>
<evidence type="ECO:0000256" key="1">
    <source>
        <dbReference type="ARBA" id="ARBA00010141"/>
    </source>
</evidence>
<comment type="subunit">
    <text evidence="2">Homotetramer.</text>
</comment>
<dbReference type="CDD" id="cd05296">
    <property type="entry name" value="GH4_P_beta_glucosidase"/>
    <property type="match status" value="1"/>
</dbReference>
<dbReference type="GO" id="GO:0004553">
    <property type="term" value="F:hydrolase activity, hydrolyzing O-glycosyl compounds"/>
    <property type="evidence" value="ECO:0007669"/>
    <property type="project" value="InterPro"/>
</dbReference>
<comment type="cofactor">
    <cofactor evidence="11">
        <name>NAD(+)</name>
        <dbReference type="ChEBI" id="CHEBI:57540"/>
    </cofactor>
    <text evidence="11">Binds 1 NAD(+) per subunit.</text>
</comment>
<keyword evidence="9" id="KW-0533">Nickel</keyword>
<dbReference type="Pfam" id="PF02056">
    <property type="entry name" value="Glyco_hydro_4"/>
    <property type="match status" value="1"/>
</dbReference>
<accession>A0A1T5IE35</accession>
<gene>
    <name evidence="13" type="ORF">SAMN02194393_00276</name>
</gene>
<dbReference type="Proteomes" id="UP000190285">
    <property type="component" value="Unassembled WGS sequence"/>
</dbReference>
<feature type="binding site" evidence="8">
    <location>
        <position position="95"/>
    </location>
    <ligand>
        <name>substrate</name>
    </ligand>
</feature>
<dbReference type="Gene3D" id="3.90.110.10">
    <property type="entry name" value="Lactate dehydrogenase/glycoside hydrolase, family 4, C-terminal"/>
    <property type="match status" value="1"/>
</dbReference>
<dbReference type="GO" id="GO:0046872">
    <property type="term" value="F:metal ion binding"/>
    <property type="evidence" value="ECO:0007669"/>
    <property type="project" value="UniProtKB-KW"/>
</dbReference>
<feature type="binding site" evidence="9">
    <location>
        <position position="200"/>
    </location>
    <ligand>
        <name>Mn(2+)</name>
        <dbReference type="ChEBI" id="CHEBI:29035"/>
    </ligand>
</feature>
<sequence length="438" mass="48896">MDNLKVAVIGGGSSYTPELIEGLIKRSKELPVREIYLVDTQEGKAKLDIIYGLTKRMINKAKLNVKVYKTLNRKEAIKDADFVITQLRVGGLKARASDERIPLMHNTIGQETTGAGGFAKALRTIPVILDICRDIEKLSPKAWLINFTNPAGIITEMVLKHTNVKTIGLCNVPINMVKNIAKILDVDCNRVKIDFAGLNHMVYGKKIYLDGEDATTFVLEKMGDGSEINMKNIPDLKWDTDFINALKMLPCPYHRYFYMSDEILNEEIQGLKENKGTRAQQVMEIEKNLFERFKDLNLNEKPKELEKRGGAYYSDAAISLISAIYNDKEEIHTVNVMNNGAISSMPDNVVVEVNAVVSKLGAKPIAIGELPVKINGLVQQVKSYEILTIEAGLTGDYYTALMALSTNPLVPSVTTAKKILDDILLENQDYLPQFNIEK</sequence>
<dbReference type="SUPFAM" id="SSF51735">
    <property type="entry name" value="NAD(P)-binding Rossmann-fold domains"/>
    <property type="match status" value="1"/>
</dbReference>
<dbReference type="PANTHER" id="PTHR32092:SF5">
    <property type="entry name" value="6-PHOSPHO-BETA-GLUCOSIDASE"/>
    <property type="match status" value="1"/>
</dbReference>
<evidence type="ECO:0000256" key="3">
    <source>
        <dbReference type="ARBA" id="ARBA00022723"/>
    </source>
</evidence>
<protein>
    <submittedName>
        <fullName evidence="13">6-phospho-beta-glucosidase</fullName>
    </submittedName>
</protein>
<name>A0A1T5IE35_9FIRM</name>
<keyword evidence="5 11" id="KW-0520">NAD</keyword>
<evidence type="ECO:0000259" key="12">
    <source>
        <dbReference type="Pfam" id="PF11975"/>
    </source>
</evidence>
<comment type="similarity">
    <text evidence="1 11">Belongs to the glycosyl hydrolase 4 family.</text>
</comment>
<dbReference type="RefSeq" id="WP_079488763.1">
    <property type="nucleotide sequence ID" value="NZ_FUZT01000001.1"/>
</dbReference>
<keyword evidence="7 11" id="KW-0326">Glycosidase</keyword>
<dbReference type="InterPro" id="IPR001088">
    <property type="entry name" value="Glyco_hydro_4"/>
</dbReference>
<dbReference type="AlphaFoldDB" id="A0A1T5IE35"/>
<feature type="binding site" evidence="8">
    <location>
        <position position="149"/>
    </location>
    <ligand>
        <name>substrate</name>
    </ligand>
</feature>
<dbReference type="GO" id="GO:0005975">
    <property type="term" value="P:carbohydrate metabolic process"/>
    <property type="evidence" value="ECO:0007669"/>
    <property type="project" value="InterPro"/>
</dbReference>